<gene>
    <name evidence="9" type="ORF">FOKN1_0153</name>
</gene>
<evidence type="ECO:0000313" key="10">
    <source>
        <dbReference type="Proteomes" id="UP000218765"/>
    </source>
</evidence>
<accession>A0A1Z4VMI0</accession>
<dbReference type="Proteomes" id="UP000218765">
    <property type="component" value="Chromosome"/>
</dbReference>
<dbReference type="NCBIfam" id="TIGR00675">
    <property type="entry name" value="dcm"/>
    <property type="match status" value="1"/>
</dbReference>
<evidence type="ECO:0000256" key="5">
    <source>
        <dbReference type="ARBA" id="ARBA00022747"/>
    </source>
</evidence>
<comment type="catalytic activity">
    <reaction evidence="6">
        <text>a 2'-deoxycytidine in DNA + S-adenosyl-L-methionine = a 5-methyl-2'-deoxycytidine in DNA + S-adenosyl-L-homocysteine + H(+)</text>
        <dbReference type="Rhea" id="RHEA:13681"/>
        <dbReference type="Rhea" id="RHEA-COMP:11369"/>
        <dbReference type="Rhea" id="RHEA-COMP:11370"/>
        <dbReference type="ChEBI" id="CHEBI:15378"/>
        <dbReference type="ChEBI" id="CHEBI:57856"/>
        <dbReference type="ChEBI" id="CHEBI:59789"/>
        <dbReference type="ChEBI" id="CHEBI:85452"/>
        <dbReference type="ChEBI" id="CHEBI:85454"/>
        <dbReference type="EC" id="2.1.1.37"/>
    </reaction>
</comment>
<dbReference type="AlphaFoldDB" id="A0A1Z4VMI0"/>
<dbReference type="SUPFAM" id="SSF53335">
    <property type="entry name" value="S-adenosyl-L-methionine-dependent methyltransferases"/>
    <property type="match status" value="1"/>
</dbReference>
<keyword evidence="4 7" id="KW-0949">S-adenosyl-L-methionine</keyword>
<dbReference type="KEGG" id="ttc:FOKN1_0153"/>
<dbReference type="PANTHER" id="PTHR10629">
    <property type="entry name" value="CYTOSINE-SPECIFIC METHYLTRANSFERASE"/>
    <property type="match status" value="1"/>
</dbReference>
<feature type="active site" evidence="7">
    <location>
        <position position="93"/>
    </location>
</feature>
<keyword evidence="2 7" id="KW-0489">Methyltransferase</keyword>
<dbReference type="OrthoDB" id="9813719at2"/>
<dbReference type="Gene3D" id="3.90.120.10">
    <property type="entry name" value="DNA Methylase, subunit A, domain 2"/>
    <property type="match status" value="1"/>
</dbReference>
<dbReference type="Pfam" id="PF00145">
    <property type="entry name" value="DNA_methylase"/>
    <property type="match status" value="1"/>
</dbReference>
<evidence type="ECO:0000256" key="7">
    <source>
        <dbReference type="PROSITE-ProRule" id="PRU01016"/>
    </source>
</evidence>
<evidence type="ECO:0000256" key="4">
    <source>
        <dbReference type="ARBA" id="ARBA00022691"/>
    </source>
</evidence>
<dbReference type="GO" id="GO:0003886">
    <property type="term" value="F:DNA (cytosine-5-)-methyltransferase activity"/>
    <property type="evidence" value="ECO:0007669"/>
    <property type="project" value="UniProtKB-EC"/>
</dbReference>
<keyword evidence="10" id="KW-1185">Reference proteome</keyword>
<dbReference type="GO" id="GO:0044027">
    <property type="term" value="P:negative regulation of gene expression via chromosomal CpG island methylation"/>
    <property type="evidence" value="ECO:0007669"/>
    <property type="project" value="TreeGrafter"/>
</dbReference>
<dbReference type="PANTHER" id="PTHR10629:SF52">
    <property type="entry name" value="DNA (CYTOSINE-5)-METHYLTRANSFERASE 1"/>
    <property type="match status" value="1"/>
</dbReference>
<evidence type="ECO:0000313" key="9">
    <source>
        <dbReference type="EMBL" id="BAZ92558.1"/>
    </source>
</evidence>
<protein>
    <recommendedName>
        <fullName evidence="1">DNA (cytosine-5-)-methyltransferase</fullName>
        <ecNumber evidence="1">2.1.1.37</ecNumber>
    </recommendedName>
</protein>
<evidence type="ECO:0000256" key="2">
    <source>
        <dbReference type="ARBA" id="ARBA00022603"/>
    </source>
</evidence>
<dbReference type="EC" id="2.1.1.37" evidence="1"/>
<dbReference type="Gene3D" id="3.40.50.150">
    <property type="entry name" value="Vaccinia Virus protein VP39"/>
    <property type="match status" value="1"/>
</dbReference>
<keyword evidence="5" id="KW-0680">Restriction system</keyword>
<dbReference type="PROSITE" id="PS00095">
    <property type="entry name" value="C5_MTASE_2"/>
    <property type="match status" value="1"/>
</dbReference>
<dbReference type="PRINTS" id="PR00105">
    <property type="entry name" value="C5METTRFRASE"/>
</dbReference>
<evidence type="ECO:0000256" key="6">
    <source>
        <dbReference type="ARBA" id="ARBA00047422"/>
    </source>
</evidence>
<reference evidence="9 10" key="1">
    <citation type="submission" date="2017-05" db="EMBL/GenBank/DDBJ databases">
        <title>Thiocyanate degradation by Thiohalobacter thiocyanaticus FOKN1.</title>
        <authorList>
            <person name="Oshiki M."/>
            <person name="Fukushima T."/>
            <person name="Kawano S."/>
            <person name="Nakagawa J."/>
        </authorList>
    </citation>
    <scope>NUCLEOTIDE SEQUENCE [LARGE SCALE GENOMIC DNA]</scope>
    <source>
        <strain evidence="9 10">FOKN1</strain>
    </source>
</reference>
<keyword evidence="3 7" id="KW-0808">Transferase</keyword>
<organism evidence="9 10">
    <name type="scientific">Thiohalobacter thiocyanaticus</name>
    <dbReference type="NCBI Taxonomy" id="585455"/>
    <lineage>
        <taxon>Bacteria</taxon>
        <taxon>Pseudomonadati</taxon>
        <taxon>Pseudomonadota</taxon>
        <taxon>Gammaproteobacteria</taxon>
        <taxon>Thiohalobacterales</taxon>
        <taxon>Thiohalobacteraceae</taxon>
        <taxon>Thiohalobacter</taxon>
    </lineage>
</organism>
<dbReference type="InterPro" id="IPR050390">
    <property type="entry name" value="C5-Methyltransferase"/>
</dbReference>
<dbReference type="GO" id="GO:0003677">
    <property type="term" value="F:DNA binding"/>
    <property type="evidence" value="ECO:0007669"/>
    <property type="project" value="TreeGrafter"/>
</dbReference>
<comment type="similarity">
    <text evidence="7 8">Belongs to the class I-like SAM-binding methyltransferase superfamily. C5-methyltransferase family.</text>
</comment>
<sequence length="365" mass="40452">MAKKKKLTAGQKASTQIRAVDLFCGAGGLTHGLLSAGIDVRVGYDLDKACAFPYEENNAPARFESRDVSLLTGGELCEQWDGGVSLLAGCAPCQPFSQYMQGNKAIKGDNKWSLLTEFARLIRESSPDLVTMENVPNLVKHRVFHDFLSTLVELDYEFDYQVLECPRYGIPQSRNRLVLIASRLGSPKLIDPTHEPSQFVTVRDAIGKLPELKAGQADSEDALHKAAKLSEINLKRIQNSIQGGSWSDWPDNLITDCHKRKSGERYYSVYGRMREDLPAPTMTTLCYGYGNGRFGHPIQDRAISLREAAIFQTFPPDYKFCPSDQSPEFRTVGRLIGNAVPVRLGEVIGLSLRKHIGEIGDALIC</sequence>
<proteinExistence type="inferred from homology"/>
<dbReference type="InterPro" id="IPR031303">
    <property type="entry name" value="C5_meth_CS"/>
</dbReference>
<dbReference type="GO" id="GO:0009307">
    <property type="term" value="P:DNA restriction-modification system"/>
    <property type="evidence" value="ECO:0007669"/>
    <property type="project" value="UniProtKB-KW"/>
</dbReference>
<name>A0A1Z4VMI0_9GAMM</name>
<dbReference type="InterPro" id="IPR001525">
    <property type="entry name" value="C5_MeTfrase"/>
</dbReference>
<dbReference type="PROSITE" id="PS51679">
    <property type="entry name" value="SAM_MT_C5"/>
    <property type="match status" value="1"/>
</dbReference>
<evidence type="ECO:0000256" key="8">
    <source>
        <dbReference type="RuleBase" id="RU000416"/>
    </source>
</evidence>
<evidence type="ECO:0000256" key="1">
    <source>
        <dbReference type="ARBA" id="ARBA00011975"/>
    </source>
</evidence>
<dbReference type="RefSeq" id="WP_096363765.1">
    <property type="nucleotide sequence ID" value="NZ_AP018052.1"/>
</dbReference>
<evidence type="ECO:0000256" key="3">
    <source>
        <dbReference type="ARBA" id="ARBA00022679"/>
    </source>
</evidence>
<dbReference type="InterPro" id="IPR029063">
    <property type="entry name" value="SAM-dependent_MTases_sf"/>
</dbReference>
<dbReference type="EMBL" id="AP018052">
    <property type="protein sequence ID" value="BAZ92558.1"/>
    <property type="molecule type" value="Genomic_DNA"/>
</dbReference>
<dbReference type="GO" id="GO:0032259">
    <property type="term" value="P:methylation"/>
    <property type="evidence" value="ECO:0007669"/>
    <property type="project" value="UniProtKB-KW"/>
</dbReference>
<dbReference type="REBASE" id="193255">
    <property type="entry name" value="M.TthFOKN1ORF153P"/>
</dbReference>